<organism evidence="1 2">
    <name type="scientific">Agrobacterium tumefaciens str. Kerr 14</name>
    <dbReference type="NCBI Taxonomy" id="1183424"/>
    <lineage>
        <taxon>Bacteria</taxon>
        <taxon>Pseudomonadati</taxon>
        <taxon>Pseudomonadota</taxon>
        <taxon>Alphaproteobacteria</taxon>
        <taxon>Hyphomicrobiales</taxon>
        <taxon>Rhizobiaceae</taxon>
        <taxon>Rhizobium/Agrobacterium group</taxon>
        <taxon>Agrobacterium</taxon>
        <taxon>Agrobacterium tumefaciens complex</taxon>
    </lineage>
</organism>
<dbReference type="AlphaFoldDB" id="A0A1S7P057"/>
<reference evidence="1 2" key="1">
    <citation type="submission" date="2016-01" db="EMBL/GenBank/DDBJ databases">
        <authorList>
            <person name="Oliw E.H."/>
        </authorList>
    </citation>
    <scope>NUCLEOTIDE SEQUENCE [LARGE SCALE GENOMIC DNA]</scope>
    <source>
        <strain evidence="1 2">Kerr 14</strain>
    </source>
</reference>
<proteinExistence type="predicted"/>
<gene>
    <name evidence="1" type="ORF">AGR4C_Cc150025</name>
</gene>
<dbReference type="InterPro" id="IPR029063">
    <property type="entry name" value="SAM-dependent_MTases_sf"/>
</dbReference>
<name>A0A1S7P057_AGRTU</name>
<dbReference type="Pfam" id="PF13489">
    <property type="entry name" value="Methyltransf_23"/>
    <property type="match status" value="1"/>
</dbReference>
<keyword evidence="1" id="KW-0489">Methyltransferase</keyword>
<dbReference type="GO" id="GO:0008168">
    <property type="term" value="F:methyltransferase activity"/>
    <property type="evidence" value="ECO:0007669"/>
    <property type="project" value="UniProtKB-KW"/>
</dbReference>
<keyword evidence="1" id="KW-0808">Transferase</keyword>
<evidence type="ECO:0000313" key="1">
    <source>
        <dbReference type="EMBL" id="CUX13981.1"/>
    </source>
</evidence>
<evidence type="ECO:0000313" key="2">
    <source>
        <dbReference type="Proteomes" id="UP000191897"/>
    </source>
</evidence>
<dbReference type="SUPFAM" id="SSF53335">
    <property type="entry name" value="S-adenosyl-L-methionine-dependent methyltransferases"/>
    <property type="match status" value="1"/>
</dbReference>
<protein>
    <submittedName>
        <fullName evidence="1">Methyltransferase</fullName>
    </submittedName>
</protein>
<dbReference type="EMBL" id="FBWC01000007">
    <property type="protein sequence ID" value="CUX13981.1"/>
    <property type="molecule type" value="Genomic_DNA"/>
</dbReference>
<dbReference type="Gene3D" id="3.40.50.150">
    <property type="entry name" value="Vaccinia Virus protein VP39"/>
    <property type="match status" value="1"/>
</dbReference>
<dbReference type="CDD" id="cd02440">
    <property type="entry name" value="AdoMet_MTases"/>
    <property type="match status" value="1"/>
</dbReference>
<dbReference type="GO" id="GO:0032259">
    <property type="term" value="P:methylation"/>
    <property type="evidence" value="ECO:0007669"/>
    <property type="project" value="UniProtKB-KW"/>
</dbReference>
<dbReference type="Proteomes" id="UP000191897">
    <property type="component" value="Unassembled WGS sequence"/>
</dbReference>
<accession>A0A1S7P057</accession>
<sequence length="199" mass="21849">MMAGKDDDTIGFYTDNAAAYTSRGQAADRPHLETFLARLPEGASILELGCGGGQDSEFMLAAGFDVHPTDGTPDIAKAAEIRLGIPVRTLLFENIDERERYDGVWANACLLHVPRPALPGIIGRIHTALKQGGVFYASFKAGETEGRDMFGRYYNYPSKPWLKDVYGQFDWTAVEIEARQGSGYDNLPTAWLHVTATKS</sequence>